<sequence length="198" mass="21994">MTDDNSVNVLAVDVRGQLSRVPAASLLIEFSNGQSLEFTWRQHADDPRPPSIQVWGGRVPRDEASERERPVRPYGLSIVPCASNLVTVQPRPAGELSLASANVYAVDDNDRYVAIVAESLVVELVGGRSFEIAWKNEQTASVAIYGGRMARKEWLFSEVQLRTQALAIFPLAGNVVHVHSFALQELESTTERRHPRFE</sequence>
<dbReference type="RefSeq" id="WP_150740594.1">
    <property type="nucleotide sequence ID" value="NZ_CABPSP010000020.1"/>
</dbReference>
<reference evidence="2 3" key="1">
    <citation type="submission" date="2019-08" db="EMBL/GenBank/DDBJ databases">
        <authorList>
            <person name="Peeters C."/>
        </authorList>
    </citation>
    <scope>NUCLEOTIDE SEQUENCE [LARGE SCALE GENOMIC DNA]</scope>
    <source>
        <strain evidence="2 3">LMG 31117</strain>
    </source>
</reference>
<dbReference type="AlphaFoldDB" id="A0A5E5AQH0"/>
<evidence type="ECO:0000313" key="2">
    <source>
        <dbReference type="EMBL" id="VVE75052.1"/>
    </source>
</evidence>
<dbReference type="OrthoDB" id="9132393at2"/>
<feature type="region of interest" description="Disordered" evidence="1">
    <location>
        <begin position="42"/>
        <end position="67"/>
    </location>
</feature>
<proteinExistence type="predicted"/>
<accession>A0A5E5AQH0</accession>
<keyword evidence="3" id="KW-1185">Reference proteome</keyword>
<protein>
    <submittedName>
        <fullName evidence="2">Uncharacterized protein</fullName>
    </submittedName>
</protein>
<evidence type="ECO:0000256" key="1">
    <source>
        <dbReference type="SAM" id="MobiDB-lite"/>
    </source>
</evidence>
<gene>
    <name evidence="2" type="ORF">PAN31117_05069</name>
</gene>
<dbReference type="EMBL" id="CABPSP010000020">
    <property type="protein sequence ID" value="VVE75052.1"/>
    <property type="molecule type" value="Genomic_DNA"/>
</dbReference>
<organism evidence="2 3">
    <name type="scientific">Pandoraea anapnoica</name>
    <dbReference type="NCBI Taxonomy" id="2508301"/>
    <lineage>
        <taxon>Bacteria</taxon>
        <taxon>Pseudomonadati</taxon>
        <taxon>Pseudomonadota</taxon>
        <taxon>Betaproteobacteria</taxon>
        <taxon>Burkholderiales</taxon>
        <taxon>Burkholderiaceae</taxon>
        <taxon>Pandoraea</taxon>
    </lineage>
</organism>
<name>A0A5E5AQH0_9BURK</name>
<evidence type="ECO:0000313" key="3">
    <source>
        <dbReference type="Proteomes" id="UP000383122"/>
    </source>
</evidence>
<dbReference type="Proteomes" id="UP000383122">
    <property type="component" value="Unassembled WGS sequence"/>
</dbReference>